<name>A0AAV8RDS4_ENSVE</name>
<evidence type="ECO:0000256" key="1">
    <source>
        <dbReference type="ARBA" id="ARBA00004123"/>
    </source>
</evidence>
<dbReference type="InterPro" id="IPR024097">
    <property type="entry name" value="bHLH_ZIP_TF"/>
</dbReference>
<dbReference type="EMBL" id="JAQQAF010000003">
    <property type="protein sequence ID" value="KAJ8500194.1"/>
    <property type="molecule type" value="Genomic_DNA"/>
</dbReference>
<dbReference type="PROSITE" id="PS50888">
    <property type="entry name" value="BHLH"/>
    <property type="match status" value="1"/>
</dbReference>
<dbReference type="SUPFAM" id="SSF47459">
    <property type="entry name" value="HLH, helix-loop-helix DNA-binding domain"/>
    <property type="match status" value="1"/>
</dbReference>
<protein>
    <recommendedName>
        <fullName evidence="7">BHLH domain-containing protein</fullName>
    </recommendedName>
</protein>
<feature type="region of interest" description="Disordered" evidence="6">
    <location>
        <begin position="1"/>
        <end position="20"/>
    </location>
</feature>
<dbReference type="GO" id="GO:0046983">
    <property type="term" value="F:protein dimerization activity"/>
    <property type="evidence" value="ECO:0007669"/>
    <property type="project" value="InterPro"/>
</dbReference>
<evidence type="ECO:0000313" key="8">
    <source>
        <dbReference type="EMBL" id="KAJ8500194.1"/>
    </source>
</evidence>
<reference evidence="8 9" key="1">
    <citation type="submission" date="2022-12" db="EMBL/GenBank/DDBJ databases">
        <title>Chromosome-scale assembly of the Ensete ventricosum genome.</title>
        <authorList>
            <person name="Dussert Y."/>
            <person name="Stocks J."/>
            <person name="Wendawek A."/>
            <person name="Woldeyes F."/>
            <person name="Nichols R.A."/>
            <person name="Borrell J.S."/>
        </authorList>
    </citation>
    <scope>NUCLEOTIDE SEQUENCE [LARGE SCALE GENOMIC DNA]</scope>
    <source>
        <strain evidence="9">cv. Maze</strain>
        <tissue evidence="8">Seeds</tissue>
    </source>
</reference>
<dbReference type="FunFam" id="4.10.280.10:FF:000002">
    <property type="entry name" value="Basic helix-loop-helix transcription factor"/>
    <property type="match status" value="1"/>
</dbReference>
<dbReference type="CDD" id="cd18919">
    <property type="entry name" value="bHLH_AtBPE_like"/>
    <property type="match status" value="1"/>
</dbReference>
<dbReference type="InterPro" id="IPR011598">
    <property type="entry name" value="bHLH_dom"/>
</dbReference>
<gene>
    <name evidence="8" type="ORF">OPV22_010746</name>
</gene>
<dbReference type="PANTHER" id="PTHR12565">
    <property type="entry name" value="STEROL REGULATORY ELEMENT-BINDING PROTEIN"/>
    <property type="match status" value="1"/>
</dbReference>
<evidence type="ECO:0000256" key="4">
    <source>
        <dbReference type="ARBA" id="ARBA00023163"/>
    </source>
</evidence>
<evidence type="ECO:0000256" key="5">
    <source>
        <dbReference type="ARBA" id="ARBA00023242"/>
    </source>
</evidence>
<comment type="caution">
    <text evidence="8">The sequence shown here is derived from an EMBL/GenBank/DDBJ whole genome shotgun (WGS) entry which is preliminary data.</text>
</comment>
<dbReference type="Proteomes" id="UP001222027">
    <property type="component" value="Unassembled WGS sequence"/>
</dbReference>
<evidence type="ECO:0000256" key="2">
    <source>
        <dbReference type="ARBA" id="ARBA00005510"/>
    </source>
</evidence>
<feature type="compositionally biased region" description="Low complexity" evidence="6">
    <location>
        <begin position="206"/>
        <end position="220"/>
    </location>
</feature>
<dbReference type="InterPro" id="IPR036638">
    <property type="entry name" value="HLH_DNA-bd_sf"/>
</dbReference>
<evidence type="ECO:0000313" key="9">
    <source>
        <dbReference type="Proteomes" id="UP001222027"/>
    </source>
</evidence>
<evidence type="ECO:0000256" key="3">
    <source>
        <dbReference type="ARBA" id="ARBA00023015"/>
    </source>
</evidence>
<dbReference type="SMART" id="SM00353">
    <property type="entry name" value="HLH"/>
    <property type="match status" value="1"/>
</dbReference>
<dbReference type="GO" id="GO:0005634">
    <property type="term" value="C:nucleus"/>
    <property type="evidence" value="ECO:0007669"/>
    <property type="project" value="UniProtKB-SubCell"/>
</dbReference>
<keyword evidence="4" id="KW-0804">Transcription</keyword>
<dbReference type="PANTHER" id="PTHR12565:SF184">
    <property type="entry name" value="BHLH TRANSCRIPTION FACTOR"/>
    <property type="match status" value="1"/>
</dbReference>
<dbReference type="Gene3D" id="4.10.280.10">
    <property type="entry name" value="Helix-loop-helix DNA-binding domain"/>
    <property type="match status" value="1"/>
</dbReference>
<dbReference type="AlphaFoldDB" id="A0AAV8RDS4"/>
<comment type="subcellular location">
    <subcellularLocation>
        <location evidence="1">Nucleus</location>
    </subcellularLocation>
</comment>
<keyword evidence="3" id="KW-0805">Transcription regulation</keyword>
<proteinExistence type="inferred from homology"/>
<keyword evidence="5" id="KW-0539">Nucleus</keyword>
<sequence length="472" mass="51180">MEAKEKNQFGSEKSHGDHINIHSSGTADFVTSSPILSASMVEAFFTPGLWNHHTSSCTMSFGESNIQTATGGVNRVPIGKPVAMSDRGMLPSPPLGEFPHSLPHFPVDSGFIERAARLSCFGCGGFRGISLLDPSHSVAPPSDASEDAVGAQKAELTALSLPVEHENIKGIAMNHKRDPTMSHVGTSNNESREGNLCEDGQERLTGSADAAGNSSSGDLGANKRRKATEEMEEEEDQVLRGLQLSTETTKDLAETKHKSYIHSGKNTKDNSEAAKEGYVHVRAQRGQATNSHSLAERVRREKISERMKCLQELVPGCSKVTGKAVMLDEIINYVQSLQRQVEFLSMKLAAVNPQLDFSIEGLLAKNLLHSHGGSSSAAGFSQEMIYPQVYSSQQVLAHAGISSMLNPSDAFRRTVNTEIPMASGYKETSLQVHNSWNEQLVMQMAYGANPPLNSQVISRKPDGFTMQKDRSN</sequence>
<accession>A0AAV8RDS4</accession>
<evidence type="ECO:0000259" key="7">
    <source>
        <dbReference type="PROSITE" id="PS50888"/>
    </source>
</evidence>
<dbReference type="GO" id="GO:0003700">
    <property type="term" value="F:DNA-binding transcription factor activity"/>
    <property type="evidence" value="ECO:0007669"/>
    <property type="project" value="TreeGrafter"/>
</dbReference>
<keyword evidence="9" id="KW-1185">Reference proteome</keyword>
<comment type="similarity">
    <text evidence="2">Belongs to the bHLH protein family.</text>
</comment>
<feature type="domain" description="BHLH" evidence="7">
    <location>
        <begin position="287"/>
        <end position="337"/>
    </location>
</feature>
<evidence type="ECO:0000256" key="6">
    <source>
        <dbReference type="SAM" id="MobiDB-lite"/>
    </source>
</evidence>
<feature type="region of interest" description="Disordered" evidence="6">
    <location>
        <begin position="172"/>
        <end position="248"/>
    </location>
</feature>
<dbReference type="Pfam" id="PF00010">
    <property type="entry name" value="HLH"/>
    <property type="match status" value="1"/>
</dbReference>
<organism evidence="8 9">
    <name type="scientific">Ensete ventricosum</name>
    <name type="common">Abyssinian banana</name>
    <name type="synonym">Musa ensete</name>
    <dbReference type="NCBI Taxonomy" id="4639"/>
    <lineage>
        <taxon>Eukaryota</taxon>
        <taxon>Viridiplantae</taxon>
        <taxon>Streptophyta</taxon>
        <taxon>Embryophyta</taxon>
        <taxon>Tracheophyta</taxon>
        <taxon>Spermatophyta</taxon>
        <taxon>Magnoliopsida</taxon>
        <taxon>Liliopsida</taxon>
        <taxon>Zingiberales</taxon>
        <taxon>Musaceae</taxon>
        <taxon>Ensete</taxon>
    </lineage>
</organism>